<feature type="domain" description="Response regulatory" evidence="5">
    <location>
        <begin position="5"/>
        <end position="120"/>
    </location>
</feature>
<dbReference type="SUPFAM" id="SSF46894">
    <property type="entry name" value="C-terminal effector domain of the bipartite response regulators"/>
    <property type="match status" value="1"/>
</dbReference>
<keyword evidence="1" id="KW-0597">Phosphoprotein</keyword>
<evidence type="ECO:0000313" key="6">
    <source>
        <dbReference type="EMBL" id="KGT75338.1"/>
    </source>
</evidence>
<protein>
    <submittedName>
        <fullName evidence="6">Response regulator receiver protein</fullName>
    </submittedName>
</protein>
<evidence type="ECO:0000259" key="5">
    <source>
        <dbReference type="PROSITE" id="PS50110"/>
    </source>
</evidence>
<evidence type="ECO:0000256" key="1">
    <source>
        <dbReference type="ARBA" id="ARBA00022553"/>
    </source>
</evidence>
<dbReference type="CDD" id="cd17535">
    <property type="entry name" value="REC_NarL-like"/>
    <property type="match status" value="1"/>
</dbReference>
<evidence type="ECO:0000259" key="4">
    <source>
        <dbReference type="PROSITE" id="PS50043"/>
    </source>
</evidence>
<organism evidence="6 7">
    <name type="scientific">Bradyrhizobium japonicum</name>
    <dbReference type="NCBI Taxonomy" id="375"/>
    <lineage>
        <taxon>Bacteria</taxon>
        <taxon>Pseudomonadati</taxon>
        <taxon>Pseudomonadota</taxon>
        <taxon>Alphaproteobacteria</taxon>
        <taxon>Hyphomicrobiales</taxon>
        <taxon>Nitrobacteraceae</taxon>
        <taxon>Bradyrhizobium</taxon>
    </lineage>
</organism>
<evidence type="ECO:0000256" key="2">
    <source>
        <dbReference type="ARBA" id="ARBA00023125"/>
    </source>
</evidence>
<dbReference type="InterPro" id="IPR016032">
    <property type="entry name" value="Sig_transdc_resp-reg_C-effctor"/>
</dbReference>
<reference evidence="6 7" key="1">
    <citation type="submission" date="2014-09" db="EMBL/GenBank/DDBJ databases">
        <title>Draft genome of Bradyrhizobium japonicum Is-34.</title>
        <authorList>
            <person name="Tsurumaru H."/>
            <person name="Yamakawa T."/>
            <person name="Hashimoto S."/>
            <person name="Okizaki K."/>
            <person name="Kanesaki Y."/>
            <person name="Yoshikawa H."/>
            <person name="Yajima S."/>
        </authorList>
    </citation>
    <scope>NUCLEOTIDE SEQUENCE [LARGE SCALE GENOMIC DNA]</scope>
    <source>
        <strain evidence="6 7">Is-34</strain>
    </source>
</reference>
<feature type="domain" description="HTH luxR-type" evidence="4">
    <location>
        <begin position="146"/>
        <end position="211"/>
    </location>
</feature>
<comment type="caution">
    <text evidence="6">The sequence shown here is derived from an EMBL/GenBank/DDBJ whole genome shotgun (WGS) entry which is preliminary data.</text>
</comment>
<dbReference type="EMBL" id="JRPN01000025">
    <property type="protein sequence ID" value="KGT75338.1"/>
    <property type="molecule type" value="Genomic_DNA"/>
</dbReference>
<dbReference type="Gene3D" id="3.40.50.2300">
    <property type="match status" value="1"/>
</dbReference>
<dbReference type="InterPro" id="IPR001789">
    <property type="entry name" value="Sig_transdc_resp-reg_receiver"/>
</dbReference>
<dbReference type="InterPro" id="IPR039420">
    <property type="entry name" value="WalR-like"/>
</dbReference>
<dbReference type="InterPro" id="IPR011006">
    <property type="entry name" value="CheY-like_superfamily"/>
</dbReference>
<dbReference type="SMART" id="SM00448">
    <property type="entry name" value="REC"/>
    <property type="match status" value="1"/>
</dbReference>
<dbReference type="InterPro" id="IPR000792">
    <property type="entry name" value="Tscrpt_reg_LuxR_C"/>
</dbReference>
<dbReference type="Proteomes" id="UP000030377">
    <property type="component" value="Unassembled WGS sequence"/>
</dbReference>
<dbReference type="AlphaFoldDB" id="A0A0A3YNS4"/>
<comment type="caution">
    <text evidence="3">Lacks conserved residue(s) required for the propagation of feature annotation.</text>
</comment>
<accession>A0A0A3YNS4</accession>
<proteinExistence type="predicted"/>
<evidence type="ECO:0000256" key="3">
    <source>
        <dbReference type="PROSITE-ProRule" id="PRU00169"/>
    </source>
</evidence>
<dbReference type="SMART" id="SM00421">
    <property type="entry name" value="HTH_LUXR"/>
    <property type="match status" value="1"/>
</dbReference>
<dbReference type="PROSITE" id="PS50043">
    <property type="entry name" value="HTH_LUXR_2"/>
    <property type="match status" value="1"/>
</dbReference>
<dbReference type="SUPFAM" id="SSF52172">
    <property type="entry name" value="CheY-like"/>
    <property type="match status" value="1"/>
</dbReference>
<dbReference type="Pfam" id="PF00196">
    <property type="entry name" value="GerE"/>
    <property type="match status" value="1"/>
</dbReference>
<dbReference type="GO" id="GO:0003677">
    <property type="term" value="F:DNA binding"/>
    <property type="evidence" value="ECO:0007669"/>
    <property type="project" value="UniProtKB-KW"/>
</dbReference>
<dbReference type="PRINTS" id="PR00038">
    <property type="entry name" value="HTHLUXR"/>
</dbReference>
<keyword evidence="2" id="KW-0238">DNA-binding</keyword>
<name>A0A0A3YNS4_BRAJP</name>
<dbReference type="PROSITE" id="PS50110">
    <property type="entry name" value="RESPONSE_REGULATORY"/>
    <property type="match status" value="1"/>
</dbReference>
<dbReference type="GO" id="GO:0000160">
    <property type="term" value="P:phosphorelay signal transduction system"/>
    <property type="evidence" value="ECO:0007669"/>
    <property type="project" value="InterPro"/>
</dbReference>
<dbReference type="CDD" id="cd06170">
    <property type="entry name" value="LuxR_C_like"/>
    <property type="match status" value="1"/>
</dbReference>
<sequence length="220" mass="24600">MSDITIAIVEDQPLMMKALTAFLSAPTDFKIVAFGATAADMIRLARFHVPRLMILSPSVPDETYDAIRTIRNVLPAIKIVAYTSQHGVDHAVRALDAGAHGYVLKRSSADELMAAVRAVLKDETYITQGFAIRVIDALRNTDVRHRVAEAIKLSQREGQIVRLLLRGMTNKEIAAALRITEKTVKHYMTELMQKMQARNRVEVIIAAQRMSEYRLQSLDA</sequence>
<dbReference type="RefSeq" id="WP_028156542.1">
    <property type="nucleotide sequence ID" value="NZ_JANUDC010000001.1"/>
</dbReference>
<dbReference type="STRING" id="375.BKD09_RS11235"/>
<dbReference type="Pfam" id="PF00072">
    <property type="entry name" value="Response_reg"/>
    <property type="match status" value="1"/>
</dbReference>
<dbReference type="PANTHER" id="PTHR43214">
    <property type="entry name" value="TWO-COMPONENT RESPONSE REGULATOR"/>
    <property type="match status" value="1"/>
</dbReference>
<evidence type="ECO:0000313" key="7">
    <source>
        <dbReference type="Proteomes" id="UP000030377"/>
    </source>
</evidence>
<dbReference type="InterPro" id="IPR058245">
    <property type="entry name" value="NreC/VraR/RcsB-like_REC"/>
</dbReference>
<dbReference type="GO" id="GO:0006355">
    <property type="term" value="P:regulation of DNA-templated transcription"/>
    <property type="evidence" value="ECO:0007669"/>
    <property type="project" value="InterPro"/>
</dbReference>
<gene>
    <name evidence="6" type="ORF">MA20_33130</name>
</gene>